<dbReference type="eggNOG" id="KOG1650">
    <property type="taxonomic scope" value="Eukaryota"/>
</dbReference>
<dbReference type="KEGG" id="mtr:11430458"/>
<dbReference type="InterPro" id="IPR057291">
    <property type="entry name" value="CHX17_2nd"/>
</dbReference>
<reference evidence="9" key="3">
    <citation type="submission" date="2015-04" db="UniProtKB">
        <authorList>
            <consortium name="EnsemblPlants"/>
        </authorList>
    </citation>
    <scope>IDENTIFICATION</scope>
    <source>
        <strain evidence="9">cv. Jemalong A17</strain>
    </source>
</reference>
<dbReference type="PaxDb" id="3880-AES99680"/>
<keyword evidence="4" id="KW-0406">Ion transport</keyword>
<feature type="domain" description="Cation/H(+) antiporter central" evidence="5">
    <location>
        <begin position="49"/>
        <end position="148"/>
    </location>
</feature>
<dbReference type="Proteomes" id="UP000002051">
    <property type="component" value="Chromosome 5"/>
</dbReference>
<dbReference type="PANTHER" id="PTHR32468:SF35">
    <property type="entry name" value="CATION_H+ EXCHANGER DOMAIN-CONTAINING PROTEIN"/>
    <property type="match status" value="1"/>
</dbReference>
<keyword evidence="2" id="KW-0633">Potassium transport</keyword>
<keyword evidence="10" id="KW-1185">Reference proteome</keyword>
<dbReference type="EMBL" id="PSQE01000005">
    <property type="protein sequence ID" value="RHN57200.1"/>
    <property type="molecule type" value="Genomic_DNA"/>
</dbReference>
<evidence type="ECO:0000256" key="1">
    <source>
        <dbReference type="ARBA" id="ARBA00022448"/>
    </source>
</evidence>
<dbReference type="OrthoDB" id="2687058at2759"/>
<proteinExistence type="predicted"/>
<evidence type="ECO:0000256" key="2">
    <source>
        <dbReference type="ARBA" id="ARBA00022538"/>
    </source>
</evidence>
<dbReference type="Proteomes" id="UP000265566">
    <property type="component" value="Chromosome 5"/>
</dbReference>
<dbReference type="GO" id="GO:0006813">
    <property type="term" value="P:potassium ion transport"/>
    <property type="evidence" value="ECO:0007669"/>
    <property type="project" value="UniProtKB-KW"/>
</dbReference>
<dbReference type="Gramene" id="rna32709">
    <property type="protein sequence ID" value="RHN57200.1"/>
    <property type="gene ID" value="gene32709"/>
</dbReference>
<organism evidence="7 10">
    <name type="scientific">Medicago truncatula</name>
    <name type="common">Barrel medic</name>
    <name type="synonym">Medicago tribuloides</name>
    <dbReference type="NCBI Taxonomy" id="3880"/>
    <lineage>
        <taxon>Eukaryota</taxon>
        <taxon>Viridiplantae</taxon>
        <taxon>Streptophyta</taxon>
        <taxon>Embryophyta</taxon>
        <taxon>Tracheophyta</taxon>
        <taxon>Spermatophyta</taxon>
        <taxon>Magnoliopsida</taxon>
        <taxon>eudicotyledons</taxon>
        <taxon>Gunneridae</taxon>
        <taxon>Pentapetalae</taxon>
        <taxon>rosids</taxon>
        <taxon>fabids</taxon>
        <taxon>Fabales</taxon>
        <taxon>Fabaceae</taxon>
        <taxon>Papilionoideae</taxon>
        <taxon>50 kb inversion clade</taxon>
        <taxon>NPAAA clade</taxon>
        <taxon>Hologalegina</taxon>
        <taxon>IRL clade</taxon>
        <taxon>Trifolieae</taxon>
        <taxon>Medicago</taxon>
    </lineage>
</organism>
<keyword evidence="3" id="KW-0630">Potassium</keyword>
<evidence type="ECO:0000313" key="9">
    <source>
        <dbReference type="EnsemblPlants" id="AES99680"/>
    </source>
</evidence>
<reference evidence="7 10" key="1">
    <citation type="journal article" date="2011" name="Nature">
        <title>The Medicago genome provides insight into the evolution of rhizobial symbioses.</title>
        <authorList>
            <person name="Young N.D."/>
            <person name="Debelle F."/>
            <person name="Oldroyd G.E."/>
            <person name="Geurts R."/>
            <person name="Cannon S.B."/>
            <person name="Udvardi M.K."/>
            <person name="Benedito V.A."/>
            <person name="Mayer K.F."/>
            <person name="Gouzy J."/>
            <person name="Schoof H."/>
            <person name="Van de Peer Y."/>
            <person name="Proost S."/>
            <person name="Cook D.R."/>
            <person name="Meyers B.C."/>
            <person name="Spannagl M."/>
            <person name="Cheung F."/>
            <person name="De Mita S."/>
            <person name="Krishnakumar V."/>
            <person name="Gundlach H."/>
            <person name="Zhou S."/>
            <person name="Mudge J."/>
            <person name="Bharti A.K."/>
            <person name="Murray J.D."/>
            <person name="Naoumkina M.A."/>
            <person name="Rosen B."/>
            <person name="Silverstein K.A."/>
            <person name="Tang H."/>
            <person name="Rombauts S."/>
            <person name="Zhao P.X."/>
            <person name="Zhou P."/>
            <person name="Barbe V."/>
            <person name="Bardou P."/>
            <person name="Bechner M."/>
            <person name="Bellec A."/>
            <person name="Berger A."/>
            <person name="Berges H."/>
            <person name="Bidwell S."/>
            <person name="Bisseling T."/>
            <person name="Choisne N."/>
            <person name="Couloux A."/>
            <person name="Denny R."/>
            <person name="Deshpande S."/>
            <person name="Dai X."/>
            <person name="Doyle J.J."/>
            <person name="Dudez A.M."/>
            <person name="Farmer A.D."/>
            <person name="Fouteau S."/>
            <person name="Franken C."/>
            <person name="Gibelin C."/>
            <person name="Gish J."/>
            <person name="Goldstein S."/>
            <person name="Gonzalez A.J."/>
            <person name="Green P.J."/>
            <person name="Hallab A."/>
            <person name="Hartog M."/>
            <person name="Hua A."/>
            <person name="Humphray S.J."/>
            <person name="Jeong D.H."/>
            <person name="Jing Y."/>
            <person name="Jocker A."/>
            <person name="Kenton S.M."/>
            <person name="Kim D.J."/>
            <person name="Klee K."/>
            <person name="Lai H."/>
            <person name="Lang C."/>
            <person name="Lin S."/>
            <person name="Macmil S.L."/>
            <person name="Magdelenat G."/>
            <person name="Matthews L."/>
            <person name="McCorrison J."/>
            <person name="Monaghan E.L."/>
            <person name="Mun J.H."/>
            <person name="Najar F.Z."/>
            <person name="Nicholson C."/>
            <person name="Noirot C."/>
            <person name="O'Bleness M."/>
            <person name="Paule C.R."/>
            <person name="Poulain J."/>
            <person name="Prion F."/>
            <person name="Qin B."/>
            <person name="Qu C."/>
            <person name="Retzel E.F."/>
            <person name="Riddle C."/>
            <person name="Sallet E."/>
            <person name="Samain S."/>
            <person name="Samson N."/>
            <person name="Sanders I."/>
            <person name="Saurat O."/>
            <person name="Scarpelli C."/>
            <person name="Schiex T."/>
            <person name="Segurens B."/>
            <person name="Severin A.J."/>
            <person name="Sherrier D.J."/>
            <person name="Shi R."/>
            <person name="Sims S."/>
            <person name="Singer S.R."/>
            <person name="Sinharoy S."/>
            <person name="Sterck L."/>
            <person name="Viollet A."/>
            <person name="Wang B.B."/>
            <person name="Wang K."/>
            <person name="Wang M."/>
            <person name="Wang X."/>
            <person name="Warfsmann J."/>
            <person name="Weissenbach J."/>
            <person name="White D.D."/>
            <person name="White J.D."/>
            <person name="Wiley G.B."/>
            <person name="Wincker P."/>
            <person name="Xing Y."/>
            <person name="Yang L."/>
            <person name="Yao Z."/>
            <person name="Ying F."/>
            <person name="Zhai J."/>
            <person name="Zhou L."/>
            <person name="Zuber A."/>
            <person name="Denarie J."/>
            <person name="Dixon R.A."/>
            <person name="May G.D."/>
            <person name="Schwartz D.C."/>
            <person name="Rogers J."/>
            <person name="Quetier F."/>
            <person name="Town C.D."/>
            <person name="Roe B.A."/>
        </authorList>
    </citation>
    <scope>NUCLEOTIDE SEQUENCE [LARGE SCALE GENOMIC DNA]</scope>
    <source>
        <strain evidence="7">A17</strain>
        <strain evidence="9 10">cv. Jemalong A17</strain>
    </source>
</reference>
<dbReference type="EMBL" id="CM001221">
    <property type="protein sequence ID" value="AES99680.1"/>
    <property type="molecule type" value="Genomic_DNA"/>
</dbReference>
<dbReference type="STRING" id="3880.G7K7A0"/>
<feature type="domain" description="Cation/H(+) antiporter C-terminal" evidence="6">
    <location>
        <begin position="159"/>
        <end position="299"/>
    </location>
</feature>
<evidence type="ECO:0000256" key="4">
    <source>
        <dbReference type="ARBA" id="ARBA00023065"/>
    </source>
</evidence>
<evidence type="ECO:0000259" key="5">
    <source>
        <dbReference type="Pfam" id="PF23256"/>
    </source>
</evidence>
<dbReference type="OMA" id="KMANIWI"/>
<dbReference type="EnsemblPlants" id="AES99680">
    <property type="protein sequence ID" value="AES99680"/>
    <property type="gene ID" value="MTR_5g083560"/>
</dbReference>
<gene>
    <name evidence="9" type="primary">11430458</name>
    <name evidence="7" type="ordered locus">MTR_5g083560</name>
    <name evidence="8" type="ORF">MtrunA17_Chr5g0437801</name>
</gene>
<sequence length="339" mass="39221">MNLLEASHASEDSNVRVIAFILVEFLGRSRPLLVTHQPHDILRYTSLKSTQINNAFHQYAQQNKGYAYIEIFTSISNFETINDDICRIATDKMANIWILPFHKQWEIDGSVQITNKEIQYMNIKVLKMAPCSVRILVDRRTVNTTQLFSKQISSSASHVGVFFIGGADDIEALAYSSRMCRHEYLNVTVVRFLQFGHENSIERKHDSDIIDEYAQLNKRKRRFNLMDEVMKDGTEMSNSIRKWIDCFDLIIVGREHSSESALLQGYEKWSECPELGIIGDMLASQDFETKTTVLIVQQQRIMPRKFAQDKVSHMPIERDHVLHSAPIDIQIRIKEKIII</sequence>
<dbReference type="Pfam" id="PF23259">
    <property type="entry name" value="CHX17_C"/>
    <property type="match status" value="1"/>
</dbReference>
<evidence type="ECO:0000259" key="6">
    <source>
        <dbReference type="Pfam" id="PF23259"/>
    </source>
</evidence>
<protein>
    <submittedName>
        <fullName evidence="7">Cation proton exchanger, putative</fullName>
    </submittedName>
</protein>
<reference evidence="7 10" key="2">
    <citation type="journal article" date="2014" name="BMC Genomics">
        <title>An improved genome release (version Mt4.0) for the model legume Medicago truncatula.</title>
        <authorList>
            <person name="Tang H."/>
            <person name="Krishnakumar V."/>
            <person name="Bidwell S."/>
            <person name="Rosen B."/>
            <person name="Chan A."/>
            <person name="Zhou S."/>
            <person name="Gentzbittel L."/>
            <person name="Childs K.L."/>
            <person name="Yandell M."/>
            <person name="Gundlach H."/>
            <person name="Mayer K.F."/>
            <person name="Schwartz D.C."/>
            <person name="Town C.D."/>
        </authorList>
    </citation>
    <scope>GENOME REANNOTATION</scope>
    <source>
        <strain evidence="9 10">cv. Jemalong A17</strain>
    </source>
</reference>
<evidence type="ECO:0000313" key="10">
    <source>
        <dbReference type="Proteomes" id="UP000002051"/>
    </source>
</evidence>
<evidence type="ECO:0000256" key="3">
    <source>
        <dbReference type="ARBA" id="ARBA00022958"/>
    </source>
</evidence>
<dbReference type="AlphaFoldDB" id="G7K7A0"/>
<dbReference type="InterPro" id="IPR057290">
    <property type="entry name" value="CHX17_C"/>
</dbReference>
<evidence type="ECO:0000313" key="7">
    <source>
        <dbReference type="EMBL" id="AES99680.1"/>
    </source>
</evidence>
<dbReference type="HOGENOM" id="CLU_005126_2_1_1"/>
<accession>G7K7A0</accession>
<evidence type="ECO:0000313" key="8">
    <source>
        <dbReference type="EMBL" id="RHN57200.1"/>
    </source>
</evidence>
<dbReference type="InterPro" id="IPR050794">
    <property type="entry name" value="CPA2_transporter"/>
</dbReference>
<keyword evidence="1" id="KW-0813">Transport</keyword>
<name>G7K7A0_MEDTR</name>
<reference evidence="8" key="4">
    <citation type="journal article" date="2018" name="Nat. Plants">
        <title>Whole-genome landscape of Medicago truncatula symbiotic genes.</title>
        <authorList>
            <person name="Pecrix Y."/>
            <person name="Gamas P."/>
            <person name="Carrere S."/>
        </authorList>
    </citation>
    <scope>NUCLEOTIDE SEQUENCE</scope>
    <source>
        <tissue evidence="8">Leaves</tissue>
    </source>
</reference>
<dbReference type="Pfam" id="PF23256">
    <property type="entry name" value="CHX17_2nd"/>
    <property type="match status" value="1"/>
</dbReference>
<dbReference type="PANTHER" id="PTHR32468">
    <property type="entry name" value="CATION/H + ANTIPORTER"/>
    <property type="match status" value="1"/>
</dbReference>